<comment type="caution">
    <text evidence="1">The sequence shown here is derived from an EMBL/GenBank/DDBJ whole genome shotgun (WGS) entry which is preliminary data.</text>
</comment>
<reference evidence="1" key="1">
    <citation type="submission" date="2022-07" db="EMBL/GenBank/DDBJ databases">
        <title>Phylogenomic reconstructions and comparative analyses of Kickxellomycotina fungi.</title>
        <authorList>
            <person name="Reynolds N.K."/>
            <person name="Stajich J.E."/>
            <person name="Barry K."/>
            <person name="Grigoriev I.V."/>
            <person name="Crous P."/>
            <person name="Smith M.E."/>
        </authorList>
    </citation>
    <scope>NUCLEOTIDE SEQUENCE</scope>
    <source>
        <strain evidence="1">NRRL 1566</strain>
    </source>
</reference>
<accession>A0A9W8I5A9</accession>
<dbReference type="AlphaFoldDB" id="A0A9W8I5A9"/>
<dbReference type="EMBL" id="JANBUW010000715">
    <property type="protein sequence ID" value="KAJ2845762.1"/>
    <property type="molecule type" value="Genomic_DNA"/>
</dbReference>
<dbReference type="OrthoDB" id="5529037at2759"/>
<name>A0A9W8I5A9_9FUNG</name>
<dbReference type="Proteomes" id="UP001139887">
    <property type="component" value="Unassembled WGS sequence"/>
</dbReference>
<evidence type="ECO:0000313" key="2">
    <source>
        <dbReference type="Proteomes" id="UP001139887"/>
    </source>
</evidence>
<proteinExistence type="predicted"/>
<gene>
    <name evidence="1" type="ORF">IWW36_004652</name>
</gene>
<organism evidence="1 2">
    <name type="scientific">Coemansia brasiliensis</name>
    <dbReference type="NCBI Taxonomy" id="2650707"/>
    <lineage>
        <taxon>Eukaryota</taxon>
        <taxon>Fungi</taxon>
        <taxon>Fungi incertae sedis</taxon>
        <taxon>Zoopagomycota</taxon>
        <taxon>Kickxellomycotina</taxon>
        <taxon>Kickxellomycetes</taxon>
        <taxon>Kickxellales</taxon>
        <taxon>Kickxellaceae</taxon>
        <taxon>Coemansia</taxon>
    </lineage>
</organism>
<evidence type="ECO:0000313" key="1">
    <source>
        <dbReference type="EMBL" id="KAJ2845762.1"/>
    </source>
</evidence>
<protein>
    <submittedName>
        <fullName evidence="1">Uncharacterized protein</fullName>
    </submittedName>
</protein>
<sequence>MAEQAGRELSSFAQAICNHLQFDGHMEMLSIDGMEEILKGTFRSLQLTDEVRQAQLAQVMLNHNVLQSWAAYCHSEWIEDMATLPQMISFLKATYDTVSTAYQALDELVALKFKIDEDLPMFNQKFDYLVARADFPVGQPSITLNHYCRMIPVDIKKELFATDITTVWQVKNRALVLW</sequence>
<keyword evidence="2" id="KW-1185">Reference proteome</keyword>